<accession>A0A7I8WCD3</accession>
<sequence>MECNRVCFEWTITPVSSIPRKTGLPHLGQNLTTSRENTQLSIKNEKATKNVPFRLPSTSKVEQNLVWSRHGFISSEESDKELKVVIKRMKTKPTDFVKLARIRAAQSANFKNAVITPIPPQSQMEDSLIRNCNTPRVPSPAKSAQSIHWTLPAQKQILFDRKGKTRSQGPYSREFSMTCSPPSIWMKMKWTPRSKTVIY</sequence>
<proteinExistence type="predicted"/>
<evidence type="ECO:0000313" key="1">
    <source>
        <dbReference type="EMBL" id="CAD5125779.1"/>
    </source>
</evidence>
<evidence type="ECO:0000313" key="2">
    <source>
        <dbReference type="Proteomes" id="UP000549394"/>
    </source>
</evidence>
<protein>
    <submittedName>
        <fullName evidence="1">DgyrCDS13988</fullName>
    </submittedName>
</protein>
<organism evidence="1 2">
    <name type="scientific">Dimorphilus gyrociliatus</name>
    <dbReference type="NCBI Taxonomy" id="2664684"/>
    <lineage>
        <taxon>Eukaryota</taxon>
        <taxon>Metazoa</taxon>
        <taxon>Spiralia</taxon>
        <taxon>Lophotrochozoa</taxon>
        <taxon>Annelida</taxon>
        <taxon>Polychaeta</taxon>
        <taxon>Polychaeta incertae sedis</taxon>
        <taxon>Dinophilidae</taxon>
        <taxon>Dimorphilus</taxon>
    </lineage>
</organism>
<keyword evidence="2" id="KW-1185">Reference proteome</keyword>
<gene>
    <name evidence="1" type="ORF">DGYR_LOCUS13099</name>
</gene>
<dbReference type="EMBL" id="CAJFCJ010000028">
    <property type="protein sequence ID" value="CAD5125779.1"/>
    <property type="molecule type" value="Genomic_DNA"/>
</dbReference>
<name>A0A7I8WCD3_9ANNE</name>
<comment type="caution">
    <text evidence="1">The sequence shown here is derived from an EMBL/GenBank/DDBJ whole genome shotgun (WGS) entry which is preliminary data.</text>
</comment>
<reference evidence="1 2" key="1">
    <citation type="submission" date="2020-08" db="EMBL/GenBank/DDBJ databases">
        <authorList>
            <person name="Hejnol A."/>
        </authorList>
    </citation>
    <scope>NUCLEOTIDE SEQUENCE [LARGE SCALE GENOMIC DNA]</scope>
</reference>
<dbReference type="OrthoDB" id="6147043at2759"/>
<dbReference type="Proteomes" id="UP000549394">
    <property type="component" value="Unassembled WGS sequence"/>
</dbReference>
<dbReference type="AlphaFoldDB" id="A0A7I8WCD3"/>